<dbReference type="EMBL" id="FUEG01000002">
    <property type="protein sequence ID" value="SJL00851.1"/>
    <property type="molecule type" value="Genomic_DNA"/>
</dbReference>
<sequence length="97" mass="11021">MASLLFPDRQAQCRNARTSPDEHGIEERTVLFKITNPLLFYASAAYLKALKTVSVDQLSSHSQCIVVVEQTIKNLHLSNELATARGSEYEKKRQWVE</sequence>
<protein>
    <submittedName>
        <fullName evidence="1">Uncharacterized protein</fullName>
    </submittedName>
</protein>
<dbReference type="Proteomes" id="UP000219338">
    <property type="component" value="Unassembled WGS sequence"/>
</dbReference>
<evidence type="ECO:0000313" key="2">
    <source>
        <dbReference type="Proteomes" id="UP000219338"/>
    </source>
</evidence>
<name>A0A284QWM3_ARMOS</name>
<dbReference type="AlphaFoldDB" id="A0A284QWM3"/>
<accession>A0A284QWM3</accession>
<keyword evidence="2" id="KW-1185">Reference proteome</keyword>
<gene>
    <name evidence="1" type="ORF">ARMOST_04165</name>
</gene>
<evidence type="ECO:0000313" key="1">
    <source>
        <dbReference type="EMBL" id="SJL00851.1"/>
    </source>
</evidence>
<reference evidence="2" key="1">
    <citation type="journal article" date="2017" name="Nat. Ecol. Evol.">
        <title>Genome expansion and lineage-specific genetic innovations in the forest pathogenic fungi Armillaria.</title>
        <authorList>
            <person name="Sipos G."/>
            <person name="Prasanna A.N."/>
            <person name="Walter M.C."/>
            <person name="O'Connor E."/>
            <person name="Balint B."/>
            <person name="Krizsan K."/>
            <person name="Kiss B."/>
            <person name="Hess J."/>
            <person name="Varga T."/>
            <person name="Slot J."/>
            <person name="Riley R."/>
            <person name="Boka B."/>
            <person name="Rigling D."/>
            <person name="Barry K."/>
            <person name="Lee J."/>
            <person name="Mihaltcheva S."/>
            <person name="LaButti K."/>
            <person name="Lipzen A."/>
            <person name="Waldron R."/>
            <person name="Moloney N.M."/>
            <person name="Sperisen C."/>
            <person name="Kredics L."/>
            <person name="Vagvoelgyi C."/>
            <person name="Patrignani A."/>
            <person name="Fitzpatrick D."/>
            <person name="Nagy I."/>
            <person name="Doyle S."/>
            <person name="Anderson J.B."/>
            <person name="Grigoriev I.V."/>
            <person name="Gueldener U."/>
            <person name="Muensterkoetter M."/>
            <person name="Nagy L.G."/>
        </authorList>
    </citation>
    <scope>NUCLEOTIDE SEQUENCE [LARGE SCALE GENOMIC DNA]</scope>
    <source>
        <strain evidence="2">C18/9</strain>
    </source>
</reference>
<organism evidence="1 2">
    <name type="scientific">Armillaria ostoyae</name>
    <name type="common">Armillaria root rot fungus</name>
    <dbReference type="NCBI Taxonomy" id="47428"/>
    <lineage>
        <taxon>Eukaryota</taxon>
        <taxon>Fungi</taxon>
        <taxon>Dikarya</taxon>
        <taxon>Basidiomycota</taxon>
        <taxon>Agaricomycotina</taxon>
        <taxon>Agaricomycetes</taxon>
        <taxon>Agaricomycetidae</taxon>
        <taxon>Agaricales</taxon>
        <taxon>Marasmiineae</taxon>
        <taxon>Physalacriaceae</taxon>
        <taxon>Armillaria</taxon>
    </lineage>
</organism>
<proteinExistence type="predicted"/>